<keyword evidence="1" id="KW-0732">Signal</keyword>
<evidence type="ECO:0000313" key="4">
    <source>
        <dbReference type="Proteomes" id="UP000502756"/>
    </source>
</evidence>
<evidence type="ECO:0000313" key="3">
    <source>
        <dbReference type="EMBL" id="QJW91529.1"/>
    </source>
</evidence>
<proteinExistence type="predicted"/>
<dbReference type="InterPro" id="IPR025411">
    <property type="entry name" value="DUF4136"/>
</dbReference>
<feature type="chain" id="PRO_5026896058" evidence="1">
    <location>
        <begin position="21"/>
        <end position="186"/>
    </location>
</feature>
<reference evidence="3 4" key="1">
    <citation type="submission" date="2020-05" db="EMBL/GenBank/DDBJ databases">
        <title>Genome sequencing of Spirosoma sp. TS118.</title>
        <authorList>
            <person name="Lee J.-H."/>
            <person name="Jeong S."/>
            <person name="Zhao L."/>
            <person name="Jung J.-H."/>
            <person name="Kim M.-K."/>
            <person name="Lim S."/>
        </authorList>
    </citation>
    <scope>NUCLEOTIDE SEQUENCE [LARGE SCALE GENOMIC DNA]</scope>
    <source>
        <strain evidence="3 4">TS118</strain>
    </source>
</reference>
<gene>
    <name evidence="3" type="ORF">HNV11_20170</name>
</gene>
<keyword evidence="4" id="KW-1185">Reference proteome</keyword>
<dbReference type="Gene3D" id="3.30.160.670">
    <property type="match status" value="1"/>
</dbReference>
<evidence type="ECO:0000259" key="2">
    <source>
        <dbReference type="Pfam" id="PF13590"/>
    </source>
</evidence>
<organism evidence="3 4">
    <name type="scientific">Spirosoma taeanense</name>
    <dbReference type="NCBI Taxonomy" id="2735870"/>
    <lineage>
        <taxon>Bacteria</taxon>
        <taxon>Pseudomonadati</taxon>
        <taxon>Bacteroidota</taxon>
        <taxon>Cytophagia</taxon>
        <taxon>Cytophagales</taxon>
        <taxon>Cytophagaceae</taxon>
        <taxon>Spirosoma</taxon>
    </lineage>
</organism>
<dbReference type="Pfam" id="PF13590">
    <property type="entry name" value="DUF4136"/>
    <property type="match status" value="1"/>
</dbReference>
<protein>
    <submittedName>
        <fullName evidence="3">DUF4136 domain-containing protein</fullName>
    </submittedName>
</protein>
<dbReference type="EMBL" id="CP053435">
    <property type="protein sequence ID" value="QJW91529.1"/>
    <property type="molecule type" value="Genomic_DNA"/>
</dbReference>
<sequence>MKTRFFIAAALLLSVSLTQAQNVTVDADKKLNTDFSKYKTYTWASQVDNQLDPGLYFLNDLALKKRIRDAVAFALDGRGYKFTRQSPDLLVNFRVFDKAATVKGYTGYGSTYFGSNEVRDPEDVTTFDIKPGSIVVNLVDVKTGQVVWRGLATGLTNTNGFDRDENKIKQAVNLIFEQYSFRADKL</sequence>
<dbReference type="Proteomes" id="UP000502756">
    <property type="component" value="Chromosome"/>
</dbReference>
<accession>A0A6M5YC30</accession>
<feature type="domain" description="DUF4136" evidence="2">
    <location>
        <begin position="25"/>
        <end position="179"/>
    </location>
</feature>
<dbReference type="RefSeq" id="WP_171741378.1">
    <property type="nucleotide sequence ID" value="NZ_CP053435.1"/>
</dbReference>
<dbReference type="AlphaFoldDB" id="A0A6M5YC30"/>
<evidence type="ECO:0000256" key="1">
    <source>
        <dbReference type="SAM" id="SignalP"/>
    </source>
</evidence>
<name>A0A6M5YC30_9BACT</name>
<feature type="signal peptide" evidence="1">
    <location>
        <begin position="1"/>
        <end position="20"/>
    </location>
</feature>
<dbReference type="KEGG" id="stae:HNV11_20170"/>